<dbReference type="GO" id="GO:0006355">
    <property type="term" value="P:regulation of DNA-templated transcription"/>
    <property type="evidence" value="ECO:0007669"/>
    <property type="project" value="TreeGrafter"/>
</dbReference>
<dbReference type="Gene3D" id="1.10.10.10">
    <property type="entry name" value="Winged helix-like DNA-binding domain superfamily/Winged helix DNA-binding domain"/>
    <property type="match status" value="1"/>
</dbReference>
<reference evidence="4 5" key="1">
    <citation type="submission" date="2020-08" db="EMBL/GenBank/DDBJ databases">
        <title>Whole-Genome Sequence of French Clinical Streptomyces mexicanus Strain Q0842.</title>
        <authorList>
            <person name="Boxberger M."/>
            <person name="La Scola B."/>
        </authorList>
    </citation>
    <scope>NUCLEOTIDE SEQUENCE [LARGE SCALE GENOMIC DNA]</scope>
    <source>
        <strain evidence="4 5">Marseille-Q0842</strain>
    </source>
</reference>
<keyword evidence="2" id="KW-0238">DNA-binding</keyword>
<dbReference type="GO" id="GO:0003677">
    <property type="term" value="F:DNA binding"/>
    <property type="evidence" value="ECO:0007669"/>
    <property type="project" value="UniProtKB-KW"/>
</dbReference>
<protein>
    <submittedName>
        <fullName evidence="4">Helix-turn-helix domain-containing protein</fullName>
    </submittedName>
</protein>
<dbReference type="AlphaFoldDB" id="A0A7X1HX49"/>
<evidence type="ECO:0000256" key="2">
    <source>
        <dbReference type="ARBA" id="ARBA00023125"/>
    </source>
</evidence>
<organism evidence="4 5">
    <name type="scientific">Streptomyces mexicanus</name>
    <dbReference type="NCBI Taxonomy" id="178566"/>
    <lineage>
        <taxon>Bacteria</taxon>
        <taxon>Bacillati</taxon>
        <taxon>Actinomycetota</taxon>
        <taxon>Actinomycetes</taxon>
        <taxon>Kitasatosporales</taxon>
        <taxon>Streptomycetaceae</taxon>
        <taxon>Streptomyces</taxon>
    </lineage>
</organism>
<sequence>MLRTPAGRTRLAVLEWLKDPVSPAPRRRYTDPAGNGVTARAVATALGLPRRAARAHLALLADLGLVRAHRIRRRTYYRREEFRIAEVARLFEKGW</sequence>
<proteinExistence type="predicted"/>
<dbReference type="InterPro" id="IPR036390">
    <property type="entry name" value="WH_DNA-bd_sf"/>
</dbReference>
<gene>
    <name evidence="4" type="ORF">H1R13_06470</name>
</gene>
<evidence type="ECO:0000256" key="3">
    <source>
        <dbReference type="ARBA" id="ARBA00023163"/>
    </source>
</evidence>
<dbReference type="InterPro" id="IPR051081">
    <property type="entry name" value="HTH_MetalResp_TranReg"/>
</dbReference>
<keyword evidence="3" id="KW-0804">Transcription</keyword>
<accession>A0A7X1HX49</accession>
<comment type="caution">
    <text evidence="4">The sequence shown here is derived from an EMBL/GenBank/DDBJ whole genome shotgun (WGS) entry which is preliminary data.</text>
</comment>
<keyword evidence="1" id="KW-0805">Transcription regulation</keyword>
<evidence type="ECO:0000313" key="5">
    <source>
        <dbReference type="Proteomes" id="UP000517694"/>
    </source>
</evidence>
<keyword evidence="5" id="KW-1185">Reference proteome</keyword>
<dbReference type="Proteomes" id="UP000517694">
    <property type="component" value="Unassembled WGS sequence"/>
</dbReference>
<evidence type="ECO:0000313" key="4">
    <source>
        <dbReference type="EMBL" id="MBC2864646.1"/>
    </source>
</evidence>
<dbReference type="InterPro" id="IPR036388">
    <property type="entry name" value="WH-like_DNA-bd_sf"/>
</dbReference>
<name>A0A7X1HX49_9ACTN</name>
<dbReference type="SUPFAM" id="SSF46785">
    <property type="entry name" value="Winged helix' DNA-binding domain"/>
    <property type="match status" value="1"/>
</dbReference>
<dbReference type="RefSeq" id="WP_185946929.1">
    <property type="nucleotide sequence ID" value="NZ_JACMHY010000002.1"/>
</dbReference>
<evidence type="ECO:0000256" key="1">
    <source>
        <dbReference type="ARBA" id="ARBA00023015"/>
    </source>
</evidence>
<dbReference type="EMBL" id="JACMHY010000002">
    <property type="protein sequence ID" value="MBC2864646.1"/>
    <property type="molecule type" value="Genomic_DNA"/>
</dbReference>
<dbReference type="PANTHER" id="PTHR33154">
    <property type="entry name" value="TRANSCRIPTIONAL REGULATOR, ARSR FAMILY"/>
    <property type="match status" value="1"/>
</dbReference>
<dbReference type="PANTHER" id="PTHR33154:SF32">
    <property type="entry name" value="TRANSCRIPTIONAL REGULATORY PROTEIN"/>
    <property type="match status" value="1"/>
</dbReference>